<dbReference type="GO" id="GO:0009653">
    <property type="term" value="P:anatomical structure morphogenesis"/>
    <property type="evidence" value="ECO:0007669"/>
    <property type="project" value="TreeGrafter"/>
</dbReference>
<keyword evidence="6" id="KW-1185">Reference proteome</keyword>
<gene>
    <name evidence="5" type="ORF">Mgra_00008499</name>
</gene>
<keyword evidence="1" id="KW-0805">Transcription regulation</keyword>
<dbReference type="GO" id="GO:0071144">
    <property type="term" value="C:heteromeric SMAD protein complex"/>
    <property type="evidence" value="ECO:0007669"/>
    <property type="project" value="TreeGrafter"/>
</dbReference>
<feature type="domain" description="MH2" evidence="4">
    <location>
        <begin position="103"/>
        <end position="304"/>
    </location>
</feature>
<dbReference type="GO" id="GO:0000981">
    <property type="term" value="F:DNA-binding transcription factor activity, RNA polymerase II-specific"/>
    <property type="evidence" value="ECO:0007669"/>
    <property type="project" value="TreeGrafter"/>
</dbReference>
<dbReference type="PROSITE" id="PS51076">
    <property type="entry name" value="MH2"/>
    <property type="match status" value="1"/>
</dbReference>
<dbReference type="PANTHER" id="PTHR13703:SF25">
    <property type="entry name" value="MOTHERS AGAINST DECAPENTAPLEGIC HOMOLOG"/>
    <property type="match status" value="1"/>
</dbReference>
<dbReference type="SMART" id="SM00524">
    <property type="entry name" value="DWB"/>
    <property type="match status" value="1"/>
</dbReference>
<accession>A0A8S9ZFF6</accession>
<dbReference type="Pfam" id="PF03166">
    <property type="entry name" value="MH2"/>
    <property type="match status" value="1"/>
</dbReference>
<dbReference type="PANTHER" id="PTHR13703">
    <property type="entry name" value="SMAD"/>
    <property type="match status" value="1"/>
</dbReference>
<sequence length="304" mass="34078">SPQGYLSDDLDIDQVNSPLSDAGGQQSSPLFVAQNQFNFNNKNNSSPYNLVQESAHFDRIMERTTEMHEREKLNNVQTINSNITSTSASTAISIVEYEEPTFWCSLTYYELNQRVGDVFHASKPSLVIDGYTSPTDEDRFCLGQLPNLHRPQEVVNARKCIGRGARIYNIGGDVYCETLSETAKVFIQAPSASAQLSAPAATVYKVPQCKKKLFYCNLKLFSMKDFGKLLNTAVKQGFESVYSLTRFCTIRMSFVKGWGSEYHRQSVTSTPCWLEIHLNGPLAWLDRVLSQMGAPPNNKCTSYS</sequence>
<evidence type="ECO:0000256" key="2">
    <source>
        <dbReference type="ARBA" id="ARBA00023163"/>
    </source>
</evidence>
<dbReference type="EMBL" id="JABEBT010000113">
    <property type="protein sequence ID" value="KAF7632049.1"/>
    <property type="molecule type" value="Genomic_DNA"/>
</dbReference>
<evidence type="ECO:0000313" key="5">
    <source>
        <dbReference type="EMBL" id="KAF7632049.1"/>
    </source>
</evidence>
<dbReference type="GO" id="GO:0032924">
    <property type="term" value="P:activin receptor signaling pathway"/>
    <property type="evidence" value="ECO:0007669"/>
    <property type="project" value="TreeGrafter"/>
</dbReference>
<evidence type="ECO:0000256" key="3">
    <source>
        <dbReference type="SAM" id="MobiDB-lite"/>
    </source>
</evidence>
<dbReference type="AlphaFoldDB" id="A0A8S9ZFF6"/>
<dbReference type="GO" id="GO:0060395">
    <property type="term" value="P:SMAD protein signal transduction"/>
    <property type="evidence" value="ECO:0007669"/>
    <property type="project" value="TreeGrafter"/>
</dbReference>
<comment type="caution">
    <text evidence="5">The sequence shown here is derived from an EMBL/GenBank/DDBJ whole genome shotgun (WGS) entry which is preliminary data.</text>
</comment>
<evidence type="ECO:0000259" key="4">
    <source>
        <dbReference type="PROSITE" id="PS51076"/>
    </source>
</evidence>
<dbReference type="InterPro" id="IPR001132">
    <property type="entry name" value="SMAD_dom_Dwarfin-type"/>
</dbReference>
<dbReference type="InterPro" id="IPR008984">
    <property type="entry name" value="SMAD_FHA_dom_sf"/>
</dbReference>
<evidence type="ECO:0000256" key="1">
    <source>
        <dbReference type="ARBA" id="ARBA00023015"/>
    </source>
</evidence>
<dbReference type="Proteomes" id="UP000605970">
    <property type="component" value="Unassembled WGS sequence"/>
</dbReference>
<protein>
    <submittedName>
        <fullName evidence="5">MH2 domain-containing protein</fullName>
    </submittedName>
</protein>
<dbReference type="GO" id="GO:0070411">
    <property type="term" value="F:I-SMAD binding"/>
    <property type="evidence" value="ECO:0007669"/>
    <property type="project" value="TreeGrafter"/>
</dbReference>
<dbReference type="GO" id="GO:0045944">
    <property type="term" value="P:positive regulation of transcription by RNA polymerase II"/>
    <property type="evidence" value="ECO:0007669"/>
    <property type="project" value="TreeGrafter"/>
</dbReference>
<dbReference type="SUPFAM" id="SSF49879">
    <property type="entry name" value="SMAD/FHA domain"/>
    <property type="match status" value="1"/>
</dbReference>
<dbReference type="GO" id="GO:0009791">
    <property type="term" value="P:post-embryonic development"/>
    <property type="evidence" value="ECO:0007669"/>
    <property type="project" value="UniProtKB-ARBA"/>
</dbReference>
<dbReference type="GO" id="GO:0050793">
    <property type="term" value="P:regulation of developmental process"/>
    <property type="evidence" value="ECO:0007669"/>
    <property type="project" value="UniProtKB-ARBA"/>
</dbReference>
<dbReference type="Gene3D" id="2.60.200.10">
    <property type="match status" value="1"/>
</dbReference>
<feature type="region of interest" description="Disordered" evidence="3">
    <location>
        <begin position="1"/>
        <end position="25"/>
    </location>
</feature>
<feature type="compositionally biased region" description="Polar residues" evidence="3">
    <location>
        <begin position="14"/>
        <end position="25"/>
    </location>
</feature>
<name>A0A8S9ZFF6_9BILA</name>
<dbReference type="GO" id="GO:0030154">
    <property type="term" value="P:cell differentiation"/>
    <property type="evidence" value="ECO:0007669"/>
    <property type="project" value="TreeGrafter"/>
</dbReference>
<proteinExistence type="predicted"/>
<dbReference type="GO" id="GO:0051239">
    <property type="term" value="P:regulation of multicellular organismal process"/>
    <property type="evidence" value="ECO:0007669"/>
    <property type="project" value="UniProtKB-ARBA"/>
</dbReference>
<reference evidence="5" key="1">
    <citation type="journal article" date="2020" name="Ecol. Evol.">
        <title>Genome structure and content of the rice root-knot nematode (Meloidogyne graminicola).</title>
        <authorList>
            <person name="Phan N.T."/>
            <person name="Danchin E.G.J."/>
            <person name="Klopp C."/>
            <person name="Perfus-Barbeoch L."/>
            <person name="Kozlowski D.K."/>
            <person name="Koutsovoulos G.D."/>
            <person name="Lopez-Roques C."/>
            <person name="Bouchez O."/>
            <person name="Zahm M."/>
            <person name="Besnard G."/>
            <person name="Bellafiore S."/>
        </authorList>
    </citation>
    <scope>NUCLEOTIDE SEQUENCE</scope>
    <source>
        <strain evidence="5">VN-18</strain>
    </source>
</reference>
<organism evidence="5 6">
    <name type="scientific">Meloidogyne graminicola</name>
    <dbReference type="NCBI Taxonomy" id="189291"/>
    <lineage>
        <taxon>Eukaryota</taxon>
        <taxon>Metazoa</taxon>
        <taxon>Ecdysozoa</taxon>
        <taxon>Nematoda</taxon>
        <taxon>Chromadorea</taxon>
        <taxon>Rhabditida</taxon>
        <taxon>Tylenchina</taxon>
        <taxon>Tylenchomorpha</taxon>
        <taxon>Tylenchoidea</taxon>
        <taxon>Meloidogynidae</taxon>
        <taxon>Meloidogyninae</taxon>
        <taxon>Meloidogyne</taxon>
    </lineage>
</organism>
<dbReference type="OrthoDB" id="5794312at2759"/>
<dbReference type="GO" id="GO:0000978">
    <property type="term" value="F:RNA polymerase II cis-regulatory region sequence-specific DNA binding"/>
    <property type="evidence" value="ECO:0007669"/>
    <property type="project" value="TreeGrafter"/>
</dbReference>
<dbReference type="InterPro" id="IPR017855">
    <property type="entry name" value="SMAD-like_dom_sf"/>
</dbReference>
<keyword evidence="2" id="KW-0804">Transcription</keyword>
<dbReference type="InterPro" id="IPR013790">
    <property type="entry name" value="Dwarfin"/>
</dbReference>
<feature type="non-terminal residue" evidence="5">
    <location>
        <position position="1"/>
    </location>
</feature>
<evidence type="ECO:0000313" key="6">
    <source>
        <dbReference type="Proteomes" id="UP000605970"/>
    </source>
</evidence>